<organism evidence="2 3">
    <name type="scientific">Fonsecaea erecta</name>
    <dbReference type="NCBI Taxonomy" id="1367422"/>
    <lineage>
        <taxon>Eukaryota</taxon>
        <taxon>Fungi</taxon>
        <taxon>Dikarya</taxon>
        <taxon>Ascomycota</taxon>
        <taxon>Pezizomycotina</taxon>
        <taxon>Eurotiomycetes</taxon>
        <taxon>Chaetothyriomycetidae</taxon>
        <taxon>Chaetothyriales</taxon>
        <taxon>Herpotrichiellaceae</taxon>
        <taxon>Fonsecaea</taxon>
    </lineage>
</organism>
<dbReference type="OrthoDB" id="4157426at2759"/>
<feature type="compositionally biased region" description="Acidic residues" evidence="1">
    <location>
        <begin position="71"/>
        <end position="95"/>
    </location>
</feature>
<accession>A0A178ZZA0</accession>
<name>A0A178ZZA0_9EURO</name>
<keyword evidence="3" id="KW-1185">Reference proteome</keyword>
<feature type="region of interest" description="Disordered" evidence="1">
    <location>
        <begin position="108"/>
        <end position="129"/>
    </location>
</feature>
<evidence type="ECO:0000313" key="3">
    <source>
        <dbReference type="Proteomes" id="UP000078343"/>
    </source>
</evidence>
<dbReference type="EMBL" id="LVYI01000001">
    <property type="protein sequence ID" value="OAP65158.1"/>
    <property type="molecule type" value="Genomic_DNA"/>
</dbReference>
<dbReference type="RefSeq" id="XP_018698525.1">
    <property type="nucleotide sequence ID" value="XM_018832646.1"/>
</dbReference>
<evidence type="ECO:0000313" key="2">
    <source>
        <dbReference type="EMBL" id="OAP65158.1"/>
    </source>
</evidence>
<dbReference type="Proteomes" id="UP000078343">
    <property type="component" value="Unassembled WGS sequence"/>
</dbReference>
<evidence type="ECO:0000256" key="1">
    <source>
        <dbReference type="SAM" id="MobiDB-lite"/>
    </source>
</evidence>
<gene>
    <name evidence="2" type="ORF">AYL99_01130</name>
</gene>
<proteinExistence type="predicted"/>
<dbReference type="GeneID" id="30005300"/>
<feature type="region of interest" description="Disordered" evidence="1">
    <location>
        <begin position="48"/>
        <end position="95"/>
    </location>
</feature>
<feature type="compositionally biased region" description="Basic and acidic residues" evidence="1">
    <location>
        <begin position="54"/>
        <end position="70"/>
    </location>
</feature>
<reference evidence="2 3" key="1">
    <citation type="submission" date="2016-04" db="EMBL/GenBank/DDBJ databases">
        <title>Draft genome of Fonsecaea erecta CBS 125763.</title>
        <authorList>
            <person name="Weiss V.A."/>
            <person name="Vicente V.A."/>
            <person name="Raittz R.T."/>
            <person name="Moreno L.F."/>
            <person name="De Souza E.M."/>
            <person name="Pedrosa F.O."/>
            <person name="Steffens M.B."/>
            <person name="Faoro H."/>
            <person name="Tadra-Sfeir M.Z."/>
            <person name="Najafzadeh M.J."/>
            <person name="Felipe M.S."/>
            <person name="Teixeira M."/>
            <person name="Sun J."/>
            <person name="Xi L."/>
            <person name="Gomes R."/>
            <person name="De Azevedo C.M."/>
            <person name="Salgado C.G."/>
            <person name="Da Silva M.B."/>
            <person name="Nascimento M.F."/>
            <person name="Queiroz-Telles F."/>
            <person name="Attili D.S."/>
            <person name="Gorbushina A."/>
        </authorList>
    </citation>
    <scope>NUCLEOTIDE SEQUENCE [LARGE SCALE GENOMIC DNA]</scope>
    <source>
        <strain evidence="2 3">CBS 125763</strain>
    </source>
</reference>
<comment type="caution">
    <text evidence="2">The sequence shown here is derived from an EMBL/GenBank/DDBJ whole genome shotgun (WGS) entry which is preliminary data.</text>
</comment>
<sequence>MAEFTEQWLSSTLKWRVEKFMSTIWRPRLRQIRRERARMSTEEQARLRSLGIEMHFDDQDSLSDDRGDDERSVEDEELEDDGVDEELEDDGVDEEIAEEEIADEQIADEEIKGAGADEEVEAERAHKETKAERQLREIRAFFTDVEVAEILKESARVNGLEDDDNAWFKIIRAIDSRQHRELAGEQ</sequence>
<protein>
    <submittedName>
        <fullName evidence="2">Uncharacterized protein</fullName>
    </submittedName>
</protein>
<dbReference type="AlphaFoldDB" id="A0A178ZZA0"/>